<dbReference type="InterPro" id="IPR035903">
    <property type="entry name" value="HesB-like_dom_sf"/>
</dbReference>
<dbReference type="RefSeq" id="WP_113807188.1">
    <property type="nucleotide sequence ID" value="NZ_QOCW01000020.1"/>
</dbReference>
<feature type="domain" description="Core" evidence="1">
    <location>
        <begin position="1"/>
        <end position="85"/>
    </location>
</feature>
<dbReference type="EMBL" id="QOCW01000020">
    <property type="protein sequence ID" value="RBW68440.1"/>
    <property type="molecule type" value="Genomic_DNA"/>
</dbReference>
<dbReference type="SUPFAM" id="SSF89360">
    <property type="entry name" value="HesB-like domain"/>
    <property type="match status" value="1"/>
</dbReference>
<gene>
    <name evidence="2" type="ORF">DS031_16630</name>
</gene>
<reference evidence="2 3" key="1">
    <citation type="submission" date="2018-07" db="EMBL/GenBank/DDBJ databases">
        <title>Lottiidibacillus patelloidae gen. nov., sp. nov., isolated from the intestinal tract of a marine limpet and the reclassification of B. taeanensis BH030017T, B. algicola KMM 3737T and B. hwajinpoensis SW-72T as genus Lottiidibacillus.</title>
        <authorList>
            <person name="Liu R."/>
            <person name="Huang Z."/>
        </authorList>
    </citation>
    <scope>NUCLEOTIDE SEQUENCE [LARGE SCALE GENOMIC DNA]</scope>
    <source>
        <strain evidence="2 3">BH030017</strain>
    </source>
</reference>
<dbReference type="AlphaFoldDB" id="A0A366XPZ8"/>
<dbReference type="Pfam" id="PF01521">
    <property type="entry name" value="Fe-S_biosyn"/>
    <property type="match status" value="1"/>
</dbReference>
<protein>
    <recommendedName>
        <fullName evidence="1">Core domain-containing protein</fullName>
    </recommendedName>
</protein>
<name>A0A366XPZ8_9BACI</name>
<sequence>MVITLTNSALTQLKAMNLKEEQFPRIDADLAGGCGLSVKFSLVFTEARRGDTIIEHEGIQIRIDRFTKRYLTEETNIDYTSELGFLVGESYESSDCAIEII</sequence>
<dbReference type="OrthoDB" id="2874539at2"/>
<dbReference type="Proteomes" id="UP000253314">
    <property type="component" value="Unassembled WGS sequence"/>
</dbReference>
<evidence type="ECO:0000259" key="1">
    <source>
        <dbReference type="Pfam" id="PF01521"/>
    </source>
</evidence>
<evidence type="ECO:0000313" key="2">
    <source>
        <dbReference type="EMBL" id="RBW68440.1"/>
    </source>
</evidence>
<dbReference type="Gene3D" id="2.60.300.12">
    <property type="entry name" value="HesB-like domain"/>
    <property type="match status" value="1"/>
</dbReference>
<accession>A0A366XPZ8</accession>
<proteinExistence type="predicted"/>
<organism evidence="2 3">
    <name type="scientific">Bacillus taeanensis</name>
    <dbReference type="NCBI Taxonomy" id="273032"/>
    <lineage>
        <taxon>Bacteria</taxon>
        <taxon>Bacillati</taxon>
        <taxon>Bacillota</taxon>
        <taxon>Bacilli</taxon>
        <taxon>Bacillales</taxon>
        <taxon>Bacillaceae</taxon>
        <taxon>Bacillus</taxon>
    </lineage>
</organism>
<evidence type="ECO:0000313" key="3">
    <source>
        <dbReference type="Proteomes" id="UP000253314"/>
    </source>
</evidence>
<dbReference type="InterPro" id="IPR000361">
    <property type="entry name" value="ATAP_core_dom"/>
</dbReference>
<comment type="caution">
    <text evidence="2">The sequence shown here is derived from an EMBL/GenBank/DDBJ whole genome shotgun (WGS) entry which is preliminary data.</text>
</comment>
<keyword evidence="3" id="KW-1185">Reference proteome</keyword>